<keyword evidence="2" id="KW-1185">Reference proteome</keyword>
<organism evidence="1 2">
    <name type="scientific">Sphingomonas abaci</name>
    <dbReference type="NCBI Taxonomy" id="237611"/>
    <lineage>
        <taxon>Bacteria</taxon>
        <taxon>Pseudomonadati</taxon>
        <taxon>Pseudomonadota</taxon>
        <taxon>Alphaproteobacteria</taxon>
        <taxon>Sphingomonadales</taxon>
        <taxon>Sphingomonadaceae</taxon>
        <taxon>Sphingomonas</taxon>
    </lineage>
</organism>
<dbReference type="AlphaFoldDB" id="A0A7W7AHJ9"/>
<gene>
    <name evidence="1" type="ORF">GGQ96_001273</name>
</gene>
<dbReference type="GO" id="GO:0006508">
    <property type="term" value="P:proteolysis"/>
    <property type="evidence" value="ECO:0007669"/>
    <property type="project" value="UniProtKB-KW"/>
</dbReference>
<dbReference type="Proteomes" id="UP000574769">
    <property type="component" value="Unassembled WGS sequence"/>
</dbReference>
<proteinExistence type="predicted"/>
<accession>A0A7W7AHJ9</accession>
<protein>
    <submittedName>
        <fullName evidence="1">S1-C subfamily serine protease</fullName>
    </submittedName>
</protein>
<dbReference type="RefSeq" id="WP_184112711.1">
    <property type="nucleotide sequence ID" value="NZ_JACHNY010000002.1"/>
</dbReference>
<evidence type="ECO:0000313" key="2">
    <source>
        <dbReference type="Proteomes" id="UP000574769"/>
    </source>
</evidence>
<name>A0A7W7AHJ9_9SPHN</name>
<dbReference type="InterPro" id="IPR036034">
    <property type="entry name" value="PDZ_sf"/>
</dbReference>
<reference evidence="1 2" key="1">
    <citation type="submission" date="2020-08" db="EMBL/GenBank/DDBJ databases">
        <title>Genomic Encyclopedia of Type Strains, Phase IV (KMG-IV): sequencing the most valuable type-strain genomes for metagenomic binning, comparative biology and taxonomic classification.</title>
        <authorList>
            <person name="Goeker M."/>
        </authorList>
    </citation>
    <scope>NUCLEOTIDE SEQUENCE [LARGE SCALE GENOMIC DNA]</scope>
    <source>
        <strain evidence="1 2">DSM 15867</strain>
    </source>
</reference>
<comment type="caution">
    <text evidence="1">The sequence shown here is derived from an EMBL/GenBank/DDBJ whole genome shotgun (WGS) entry which is preliminary data.</text>
</comment>
<evidence type="ECO:0000313" key="1">
    <source>
        <dbReference type="EMBL" id="MBB4617153.1"/>
    </source>
</evidence>
<dbReference type="Gene3D" id="2.30.42.10">
    <property type="match status" value="1"/>
</dbReference>
<dbReference type="SUPFAM" id="SSF50156">
    <property type="entry name" value="PDZ domain-like"/>
    <property type="match status" value="1"/>
</dbReference>
<keyword evidence="1" id="KW-0378">Hydrolase</keyword>
<dbReference type="EMBL" id="JACHNY010000002">
    <property type="protein sequence ID" value="MBB4617153.1"/>
    <property type="molecule type" value="Genomic_DNA"/>
</dbReference>
<dbReference type="GO" id="GO:0008233">
    <property type="term" value="F:peptidase activity"/>
    <property type="evidence" value="ECO:0007669"/>
    <property type="project" value="UniProtKB-KW"/>
</dbReference>
<keyword evidence="1" id="KW-0645">Protease</keyword>
<sequence>MIRPPWALASLTGLAGATITAALVLSGPLDLPMRTNQQDATFAMLDEPDGPEPVVTSLRTGGVEQRAGMRVGDAVVAVDGLDHPSLRTLRHHLADPGPIDLRIRRGGDELPIHLLSPLAGEQRGTSNPAGGGR</sequence>